<dbReference type="Pfam" id="PF13302">
    <property type="entry name" value="Acetyltransf_3"/>
    <property type="match status" value="1"/>
</dbReference>
<reference evidence="2 3" key="1">
    <citation type="submission" date="2020-11" db="EMBL/GenBank/DDBJ databases">
        <title>Enhanced detection system for hospital associated transmission using whole genome sequencing surveillance.</title>
        <authorList>
            <person name="Harrison L.H."/>
            <person name="Van Tyne D."/>
            <person name="Marsh J.W."/>
            <person name="Griffith M.P."/>
            <person name="Snyder D.J."/>
            <person name="Cooper V.S."/>
            <person name="Mustapha M."/>
        </authorList>
    </citation>
    <scope>NUCLEOTIDE SEQUENCE [LARGE SCALE GENOMIC DNA]</scope>
    <source>
        <strain evidence="2 3">BC00020</strain>
    </source>
</reference>
<organism evidence="2 3">
    <name type="scientific">Burkholderia vietnamiensis</name>
    <dbReference type="NCBI Taxonomy" id="60552"/>
    <lineage>
        <taxon>Bacteria</taxon>
        <taxon>Pseudomonadati</taxon>
        <taxon>Pseudomonadota</taxon>
        <taxon>Betaproteobacteria</taxon>
        <taxon>Burkholderiales</taxon>
        <taxon>Burkholderiaceae</taxon>
        <taxon>Burkholderia</taxon>
        <taxon>Burkholderia cepacia complex</taxon>
    </lineage>
</organism>
<evidence type="ECO:0000313" key="3">
    <source>
        <dbReference type="Proteomes" id="UP000808215"/>
    </source>
</evidence>
<dbReference type="EMBL" id="JADVKH010000035">
    <property type="protein sequence ID" value="MBJ9688738.1"/>
    <property type="molecule type" value="Genomic_DNA"/>
</dbReference>
<dbReference type="PROSITE" id="PS51186">
    <property type="entry name" value="GNAT"/>
    <property type="match status" value="1"/>
</dbReference>
<dbReference type="PANTHER" id="PTHR43441">
    <property type="entry name" value="RIBOSOMAL-PROTEIN-SERINE ACETYLTRANSFERASE"/>
    <property type="match status" value="1"/>
</dbReference>
<dbReference type="InterPro" id="IPR051908">
    <property type="entry name" value="Ribosomal_N-acetyltransferase"/>
</dbReference>
<evidence type="ECO:0000313" key="2">
    <source>
        <dbReference type="EMBL" id="MBJ9688738.1"/>
    </source>
</evidence>
<sequence length="251" mass="28307">MQVLQRGVRSCDREKLLWLPEFAGGLVRAARSAPSGQLWSLGANFRIIKIGCGYSFDMTNFPMKPILIDLPDAIHSERLTIRAPRLGDGRKVFEATVESLDALREFPASLPWALEDPSIEASEFFCRTGASNYIARRDFPLLFLLRESDTLIGCGGLHKPRWTARTFEVGWWGRTAFTGQGLITEAVRTILDFAFSSLAAHRVEALPDDLNEKSWRLCERVGMDFEGILRHERIAPDGVLRNSRMYSKISC</sequence>
<dbReference type="Proteomes" id="UP000808215">
    <property type="component" value="Unassembled WGS sequence"/>
</dbReference>
<dbReference type="InterPro" id="IPR016181">
    <property type="entry name" value="Acyl_CoA_acyltransferase"/>
</dbReference>
<name>A0ABS1AYF4_BURVI</name>
<dbReference type="InterPro" id="IPR000182">
    <property type="entry name" value="GNAT_dom"/>
</dbReference>
<dbReference type="SUPFAM" id="SSF55729">
    <property type="entry name" value="Acyl-CoA N-acyltransferases (Nat)"/>
    <property type="match status" value="1"/>
</dbReference>
<keyword evidence="3" id="KW-1185">Reference proteome</keyword>
<dbReference type="PANTHER" id="PTHR43441:SF3">
    <property type="entry name" value="ACETYLTRANSFERASE"/>
    <property type="match status" value="1"/>
</dbReference>
<gene>
    <name evidence="2" type="ORF">I5589_16815</name>
</gene>
<evidence type="ECO:0000259" key="1">
    <source>
        <dbReference type="PROSITE" id="PS51186"/>
    </source>
</evidence>
<proteinExistence type="predicted"/>
<feature type="domain" description="N-acetyltransferase" evidence="1">
    <location>
        <begin position="90"/>
        <end position="246"/>
    </location>
</feature>
<protein>
    <submittedName>
        <fullName evidence="2">GNAT family N-acetyltransferase</fullName>
    </submittedName>
</protein>
<dbReference type="Gene3D" id="3.40.630.30">
    <property type="match status" value="1"/>
</dbReference>
<accession>A0ABS1AYF4</accession>
<comment type="caution">
    <text evidence="2">The sequence shown here is derived from an EMBL/GenBank/DDBJ whole genome shotgun (WGS) entry which is preliminary data.</text>
</comment>